<dbReference type="Gene3D" id="1.10.10.10">
    <property type="entry name" value="Winged helix-like DNA-binding domain superfamily/Winged helix DNA-binding domain"/>
    <property type="match status" value="1"/>
</dbReference>
<dbReference type="InterPro" id="IPR036388">
    <property type="entry name" value="WH-like_DNA-bd_sf"/>
</dbReference>
<evidence type="ECO:0000313" key="6">
    <source>
        <dbReference type="Proteomes" id="UP000231092"/>
    </source>
</evidence>
<dbReference type="PANTHER" id="PTHR30363">
    <property type="entry name" value="HTH-TYPE TRANSCRIPTIONAL REGULATOR SRLR-RELATED"/>
    <property type="match status" value="1"/>
</dbReference>
<evidence type="ECO:0000313" key="5">
    <source>
        <dbReference type="EMBL" id="PJJ27654.1"/>
    </source>
</evidence>
<dbReference type="InterPro" id="IPR014036">
    <property type="entry name" value="DeoR-like_C"/>
</dbReference>
<dbReference type="SMART" id="SM01134">
    <property type="entry name" value="DeoRC"/>
    <property type="match status" value="1"/>
</dbReference>
<dbReference type="SUPFAM" id="SSF100950">
    <property type="entry name" value="NagB/RpiA/CoA transferase-like"/>
    <property type="match status" value="1"/>
</dbReference>
<accession>A0A2M8Z2I0</accession>
<dbReference type="OrthoDB" id="9797223at2"/>
<proteinExistence type="predicted"/>
<dbReference type="EMBL" id="PGET01000001">
    <property type="protein sequence ID" value="PJJ27654.1"/>
    <property type="molecule type" value="Genomic_DNA"/>
</dbReference>
<organism evidence="5 6">
    <name type="scientific">[Clostridium] celerecrescens 18A</name>
    <dbReference type="NCBI Taxonomy" id="1286362"/>
    <lineage>
        <taxon>Bacteria</taxon>
        <taxon>Bacillati</taxon>
        <taxon>Bacillota</taxon>
        <taxon>Clostridia</taxon>
        <taxon>Lachnospirales</taxon>
        <taxon>Lachnospiraceae</taxon>
        <taxon>Lacrimispora</taxon>
    </lineage>
</organism>
<keyword evidence="1" id="KW-0805">Transcription regulation</keyword>
<dbReference type="GO" id="GO:0003700">
    <property type="term" value="F:DNA-binding transcription factor activity"/>
    <property type="evidence" value="ECO:0007669"/>
    <property type="project" value="InterPro"/>
</dbReference>
<reference evidence="5 6" key="1">
    <citation type="submission" date="2017-11" db="EMBL/GenBank/DDBJ databases">
        <title>Understudied soil microbes with underappreciated capabilities: Untangling the Clostridium saccharolyticum group.</title>
        <authorList>
            <person name="Leschine S."/>
        </authorList>
    </citation>
    <scope>NUCLEOTIDE SEQUENCE [LARGE SCALE GENOMIC DNA]</scope>
    <source>
        <strain evidence="5 6">18A</strain>
    </source>
</reference>
<sequence length="256" mass="28537">MKREYALVEERREHILDIVRNSPKVSVNSLAEQCGISVITVRRDLQYLEDRKLLKRCHGGAIPIEKGPAQANEILRYRRLIASYAATLVDDNDTLFINTSSTALQILEYIKSRNVTVITNNGKAINSEHGTGVNIILTGGELRYPKEAMVGDLAVRNLQNIYAKKAFMGCSGISVMSGMTTEIMNEVCLNELMIEHTRSELYILADHTKIGKNSSFSSCSIGKVQHLITDEKAPEEILKEFKEAGVQIHQVKKGGF</sequence>
<comment type="caution">
    <text evidence="5">The sequence shown here is derived from an EMBL/GenBank/DDBJ whole genome shotgun (WGS) entry which is preliminary data.</text>
</comment>
<dbReference type="InterPro" id="IPR001034">
    <property type="entry name" value="DeoR_HTH"/>
</dbReference>
<evidence type="ECO:0000256" key="3">
    <source>
        <dbReference type="ARBA" id="ARBA00023163"/>
    </source>
</evidence>
<dbReference type="SMART" id="SM00420">
    <property type="entry name" value="HTH_DEOR"/>
    <property type="match status" value="1"/>
</dbReference>
<dbReference type="Gene3D" id="3.40.50.1360">
    <property type="match status" value="1"/>
</dbReference>
<dbReference type="InterPro" id="IPR050313">
    <property type="entry name" value="Carb_Metab_HTH_regulators"/>
</dbReference>
<dbReference type="GO" id="GO:0003677">
    <property type="term" value="F:DNA binding"/>
    <property type="evidence" value="ECO:0007669"/>
    <property type="project" value="UniProtKB-KW"/>
</dbReference>
<dbReference type="Proteomes" id="UP000231092">
    <property type="component" value="Unassembled WGS sequence"/>
</dbReference>
<dbReference type="PROSITE" id="PS51000">
    <property type="entry name" value="HTH_DEOR_2"/>
    <property type="match status" value="1"/>
</dbReference>
<dbReference type="Pfam" id="PF08220">
    <property type="entry name" value="HTH_DeoR"/>
    <property type="match status" value="1"/>
</dbReference>
<name>A0A2M8Z2I0_9FIRM</name>
<evidence type="ECO:0000256" key="2">
    <source>
        <dbReference type="ARBA" id="ARBA00023125"/>
    </source>
</evidence>
<evidence type="ECO:0000256" key="1">
    <source>
        <dbReference type="ARBA" id="ARBA00023015"/>
    </source>
</evidence>
<evidence type="ECO:0000259" key="4">
    <source>
        <dbReference type="PROSITE" id="PS51000"/>
    </source>
</evidence>
<protein>
    <submittedName>
        <fullName evidence="5">DeoR family transcriptional regulator</fullName>
    </submittedName>
</protein>
<dbReference type="Pfam" id="PF00455">
    <property type="entry name" value="DeoRC"/>
    <property type="match status" value="1"/>
</dbReference>
<dbReference type="PROSITE" id="PS00894">
    <property type="entry name" value="HTH_DEOR_1"/>
    <property type="match status" value="1"/>
</dbReference>
<dbReference type="AlphaFoldDB" id="A0A2M8Z2I0"/>
<dbReference type="PRINTS" id="PR00037">
    <property type="entry name" value="HTHLACR"/>
</dbReference>
<dbReference type="SUPFAM" id="SSF46785">
    <property type="entry name" value="Winged helix' DNA-binding domain"/>
    <property type="match status" value="1"/>
</dbReference>
<dbReference type="InterPro" id="IPR037171">
    <property type="entry name" value="NagB/RpiA_transferase-like"/>
</dbReference>
<dbReference type="InterPro" id="IPR018356">
    <property type="entry name" value="Tscrpt_reg_HTH_DeoR_CS"/>
</dbReference>
<dbReference type="PANTHER" id="PTHR30363:SF44">
    <property type="entry name" value="AGA OPERON TRANSCRIPTIONAL REPRESSOR-RELATED"/>
    <property type="match status" value="1"/>
</dbReference>
<dbReference type="InterPro" id="IPR036390">
    <property type="entry name" value="WH_DNA-bd_sf"/>
</dbReference>
<feature type="domain" description="HTH deoR-type" evidence="4">
    <location>
        <begin position="8"/>
        <end position="63"/>
    </location>
</feature>
<gene>
    <name evidence="5" type="ORF">H171_1124</name>
</gene>
<keyword evidence="3" id="KW-0804">Transcription</keyword>
<keyword evidence="2" id="KW-0238">DNA-binding</keyword>
<dbReference type="RefSeq" id="WP_100304262.1">
    <property type="nucleotide sequence ID" value="NZ_PGET01000001.1"/>
</dbReference>